<dbReference type="EMBL" id="VXIS01000145">
    <property type="protein sequence ID" value="KAA8901380.1"/>
    <property type="molecule type" value="Genomic_DNA"/>
</dbReference>
<evidence type="ECO:0000256" key="2">
    <source>
        <dbReference type="SAM" id="MobiDB-lite"/>
    </source>
</evidence>
<name>A0A5J5ERU4_9PEZI</name>
<dbReference type="InterPro" id="IPR036641">
    <property type="entry name" value="HPT_dom_sf"/>
</dbReference>
<dbReference type="GO" id="GO:0005634">
    <property type="term" value="C:nucleus"/>
    <property type="evidence" value="ECO:0007669"/>
    <property type="project" value="TreeGrafter"/>
</dbReference>
<dbReference type="CDD" id="cd00088">
    <property type="entry name" value="HPT"/>
    <property type="match status" value="1"/>
</dbReference>
<gene>
    <name evidence="4" type="ORF">FN846DRAFT_1022798</name>
</gene>
<dbReference type="SUPFAM" id="SSF47226">
    <property type="entry name" value="Histidine-containing phosphotransfer domain, HPT domain"/>
    <property type="match status" value="1"/>
</dbReference>
<dbReference type="AlphaFoldDB" id="A0A5J5ERU4"/>
<dbReference type="InParanoid" id="A0A5J5ERU4"/>
<feature type="modified residue" description="Phosphohistidine" evidence="1">
    <location>
        <position position="104"/>
    </location>
</feature>
<dbReference type="Proteomes" id="UP000326924">
    <property type="component" value="Unassembled WGS sequence"/>
</dbReference>
<keyword evidence="4" id="KW-0418">Kinase</keyword>
<keyword evidence="5" id="KW-1185">Reference proteome</keyword>
<protein>
    <submittedName>
        <fullName evidence="4">Signal transduction histidine kinase</fullName>
    </submittedName>
</protein>
<dbReference type="PANTHER" id="PTHR28242:SF52">
    <property type="entry name" value="PHOSPHORELAY INTERMEDIATE PROTEIN YPD1"/>
    <property type="match status" value="1"/>
</dbReference>
<dbReference type="FunCoup" id="A0A5J5ERU4">
    <property type="interactions" value="89"/>
</dbReference>
<accession>A0A5J5ERU4</accession>
<feature type="region of interest" description="Disordered" evidence="2">
    <location>
        <begin position="1"/>
        <end position="21"/>
    </location>
</feature>
<evidence type="ECO:0000259" key="3">
    <source>
        <dbReference type="PROSITE" id="PS50894"/>
    </source>
</evidence>
<evidence type="ECO:0000313" key="4">
    <source>
        <dbReference type="EMBL" id="KAA8901380.1"/>
    </source>
</evidence>
<dbReference type="GO" id="GO:0005737">
    <property type="term" value="C:cytoplasm"/>
    <property type="evidence" value="ECO:0007669"/>
    <property type="project" value="TreeGrafter"/>
</dbReference>
<dbReference type="Gene3D" id="1.20.120.160">
    <property type="entry name" value="HPT domain"/>
    <property type="match status" value="1"/>
</dbReference>
<dbReference type="PANTHER" id="PTHR28242">
    <property type="entry name" value="PHOSPHORELAY INTERMEDIATE PROTEIN YPD1"/>
    <property type="match status" value="1"/>
</dbReference>
<comment type="caution">
    <text evidence="4">The sequence shown here is derived from an EMBL/GenBank/DDBJ whole genome shotgun (WGS) entry which is preliminary data.</text>
</comment>
<feature type="domain" description="HPt" evidence="3">
    <location>
        <begin position="55"/>
        <end position="163"/>
    </location>
</feature>
<keyword evidence="1" id="KW-0597">Phosphoprotein</keyword>
<reference evidence="4 5" key="1">
    <citation type="submission" date="2019-09" db="EMBL/GenBank/DDBJ databases">
        <title>Draft genome of the ectomycorrhizal ascomycete Sphaerosporella brunnea.</title>
        <authorList>
            <consortium name="DOE Joint Genome Institute"/>
            <person name="Benucci G.M."/>
            <person name="Marozzi G."/>
            <person name="Antonielli L."/>
            <person name="Sanchez S."/>
            <person name="Marco P."/>
            <person name="Wang X."/>
            <person name="Falini L.B."/>
            <person name="Barry K."/>
            <person name="Haridas S."/>
            <person name="Lipzen A."/>
            <person name="Labutti K."/>
            <person name="Grigoriev I.V."/>
            <person name="Murat C."/>
            <person name="Martin F."/>
            <person name="Albertini E."/>
            <person name="Donnini D."/>
            <person name="Bonito G."/>
        </authorList>
    </citation>
    <scope>NUCLEOTIDE SEQUENCE [LARGE SCALE GENOMIC DNA]</scope>
    <source>
        <strain evidence="4 5">Sb_GMNB300</strain>
    </source>
</reference>
<evidence type="ECO:0000256" key="1">
    <source>
        <dbReference type="PROSITE-ProRule" id="PRU00110"/>
    </source>
</evidence>
<organism evidence="4 5">
    <name type="scientific">Sphaerosporella brunnea</name>
    <dbReference type="NCBI Taxonomy" id="1250544"/>
    <lineage>
        <taxon>Eukaryota</taxon>
        <taxon>Fungi</taxon>
        <taxon>Dikarya</taxon>
        <taxon>Ascomycota</taxon>
        <taxon>Pezizomycotina</taxon>
        <taxon>Pezizomycetes</taxon>
        <taxon>Pezizales</taxon>
        <taxon>Pyronemataceae</taxon>
        <taxon>Sphaerosporella</taxon>
    </lineage>
</organism>
<sequence length="179" mass="19633">MSAADPPVSKKPVDTSEAPAEDAAVKIATVGAVDVSDFIDLETFEQIREMDDDDSDEFSCAIVGGFLDQAEETFIKMEAALHGSFPFASHRKAGDLDQLSSLGHFLKGSSATLGLIKVKDYCETIQHLGSNKDDTGHVGPDHKECLSKIKNALAEMKIEYKRVRVYFYKIYPILDDGSR</sequence>
<dbReference type="OrthoDB" id="1673781at2759"/>
<dbReference type="GO" id="GO:0043424">
    <property type="term" value="F:protein histidine kinase binding"/>
    <property type="evidence" value="ECO:0007669"/>
    <property type="project" value="InterPro"/>
</dbReference>
<dbReference type="GO" id="GO:0000160">
    <property type="term" value="P:phosphorelay signal transduction system"/>
    <property type="evidence" value="ECO:0007669"/>
    <property type="project" value="InterPro"/>
</dbReference>
<dbReference type="GO" id="GO:0009927">
    <property type="term" value="F:histidine phosphotransfer kinase activity"/>
    <property type="evidence" value="ECO:0007669"/>
    <property type="project" value="InterPro"/>
</dbReference>
<dbReference type="InterPro" id="IPR008207">
    <property type="entry name" value="Sig_transdc_His_kin_Hpt_dom"/>
</dbReference>
<dbReference type="InterPro" id="IPR045871">
    <property type="entry name" value="AHP1-5/YPD1"/>
</dbReference>
<dbReference type="Pfam" id="PF01627">
    <property type="entry name" value="Hpt"/>
    <property type="match status" value="1"/>
</dbReference>
<proteinExistence type="predicted"/>
<keyword evidence="4" id="KW-0808">Transferase</keyword>
<dbReference type="PROSITE" id="PS50894">
    <property type="entry name" value="HPT"/>
    <property type="match status" value="1"/>
</dbReference>
<evidence type="ECO:0000313" key="5">
    <source>
        <dbReference type="Proteomes" id="UP000326924"/>
    </source>
</evidence>